<evidence type="ECO:0000256" key="1">
    <source>
        <dbReference type="SAM" id="MobiDB-lite"/>
    </source>
</evidence>
<feature type="chain" id="PRO_5021019212" evidence="2">
    <location>
        <begin position="25"/>
        <end position="125"/>
    </location>
</feature>
<dbReference type="InterPro" id="IPR015157">
    <property type="entry name" value="TMA7"/>
</dbReference>
<dbReference type="Proteomes" id="UP000290288">
    <property type="component" value="Unassembled WGS sequence"/>
</dbReference>
<protein>
    <submittedName>
        <fullName evidence="3">Uncharacterized protein</fullName>
    </submittedName>
</protein>
<dbReference type="EMBL" id="SDEE01001855">
    <property type="protein sequence ID" value="RXW11490.1"/>
    <property type="molecule type" value="Genomic_DNA"/>
</dbReference>
<keyword evidence="4" id="KW-1185">Reference proteome</keyword>
<feature type="region of interest" description="Disordered" evidence="1">
    <location>
        <begin position="82"/>
        <end position="111"/>
    </location>
</feature>
<evidence type="ECO:0000313" key="3">
    <source>
        <dbReference type="EMBL" id="RXW11490.1"/>
    </source>
</evidence>
<accession>A0A4Q2CXG6</accession>
<dbReference type="AlphaFoldDB" id="A0A4Q2CXG6"/>
<evidence type="ECO:0000313" key="4">
    <source>
        <dbReference type="Proteomes" id="UP000290288"/>
    </source>
</evidence>
<sequence>MRVLLPTSSFTVIALFAQAWRGLALPVTLIPDTSLSTRGEGLDLSVSEILEIRNILAALDLEDSLQFRSSIVDIEARNGGEGAKNKELKVPRRSKTEMTEEDKAFKAKQKAEQKALKEAGKKAKK</sequence>
<comment type="caution">
    <text evidence="3">The sequence shown here is derived from an EMBL/GenBank/DDBJ whole genome shotgun (WGS) entry which is preliminary data.</text>
</comment>
<organism evidence="3 4">
    <name type="scientific">Candolleomyces aberdarensis</name>
    <dbReference type="NCBI Taxonomy" id="2316362"/>
    <lineage>
        <taxon>Eukaryota</taxon>
        <taxon>Fungi</taxon>
        <taxon>Dikarya</taxon>
        <taxon>Basidiomycota</taxon>
        <taxon>Agaricomycotina</taxon>
        <taxon>Agaricomycetes</taxon>
        <taxon>Agaricomycetidae</taxon>
        <taxon>Agaricales</taxon>
        <taxon>Agaricineae</taxon>
        <taxon>Psathyrellaceae</taxon>
        <taxon>Candolleomyces</taxon>
    </lineage>
</organism>
<keyword evidence="2" id="KW-0732">Signal</keyword>
<reference evidence="3 4" key="1">
    <citation type="submission" date="2019-01" db="EMBL/GenBank/DDBJ databases">
        <title>Draft genome sequence of Psathyrella aberdarensis IHI B618.</title>
        <authorList>
            <person name="Buettner E."/>
            <person name="Kellner H."/>
        </authorList>
    </citation>
    <scope>NUCLEOTIDE SEQUENCE [LARGE SCALE GENOMIC DNA]</scope>
    <source>
        <strain evidence="3 4">IHI B618</strain>
    </source>
</reference>
<name>A0A4Q2CXG6_9AGAR</name>
<proteinExistence type="predicted"/>
<gene>
    <name evidence="3" type="ORF">EST38_g14365</name>
</gene>
<feature type="signal peptide" evidence="2">
    <location>
        <begin position="1"/>
        <end position="24"/>
    </location>
</feature>
<evidence type="ECO:0000256" key="2">
    <source>
        <dbReference type="SAM" id="SignalP"/>
    </source>
</evidence>
<dbReference type="Pfam" id="PF09072">
    <property type="entry name" value="TMA7"/>
    <property type="match status" value="1"/>
</dbReference>